<organism evidence="3 4">
    <name type="scientific">Rhizocola hellebori</name>
    <dbReference type="NCBI Taxonomy" id="1392758"/>
    <lineage>
        <taxon>Bacteria</taxon>
        <taxon>Bacillati</taxon>
        <taxon>Actinomycetota</taxon>
        <taxon>Actinomycetes</taxon>
        <taxon>Micromonosporales</taxon>
        <taxon>Micromonosporaceae</taxon>
        <taxon>Rhizocola</taxon>
    </lineage>
</organism>
<dbReference type="Pfam" id="PF00293">
    <property type="entry name" value="NUDIX"/>
    <property type="match status" value="1"/>
</dbReference>
<evidence type="ECO:0000259" key="2">
    <source>
        <dbReference type="PROSITE" id="PS51462"/>
    </source>
</evidence>
<dbReference type="SUPFAM" id="SSF55811">
    <property type="entry name" value="Nudix"/>
    <property type="match status" value="1"/>
</dbReference>
<reference evidence="3" key="1">
    <citation type="submission" date="2021-01" db="EMBL/GenBank/DDBJ databases">
        <title>Whole genome shotgun sequence of Rhizocola hellebori NBRC 109834.</title>
        <authorList>
            <person name="Komaki H."/>
            <person name="Tamura T."/>
        </authorList>
    </citation>
    <scope>NUCLEOTIDE SEQUENCE</scope>
    <source>
        <strain evidence="3">NBRC 109834</strain>
    </source>
</reference>
<dbReference type="InterPro" id="IPR015797">
    <property type="entry name" value="NUDIX_hydrolase-like_dom_sf"/>
</dbReference>
<dbReference type="EMBL" id="BONY01000020">
    <property type="protein sequence ID" value="GIH05660.1"/>
    <property type="molecule type" value="Genomic_DNA"/>
</dbReference>
<dbReference type="PROSITE" id="PS51462">
    <property type="entry name" value="NUDIX"/>
    <property type="match status" value="1"/>
</dbReference>
<comment type="caution">
    <text evidence="3">The sequence shown here is derived from an EMBL/GenBank/DDBJ whole genome shotgun (WGS) entry which is preliminary data.</text>
</comment>
<dbReference type="CDD" id="cd04690">
    <property type="entry name" value="NUDIX_Hydrolase"/>
    <property type="match status" value="1"/>
</dbReference>
<protein>
    <submittedName>
        <fullName evidence="3">DNA mismatch repair protein MutT</fullName>
    </submittedName>
</protein>
<evidence type="ECO:0000256" key="1">
    <source>
        <dbReference type="ARBA" id="ARBA00022801"/>
    </source>
</evidence>
<dbReference type="PROSITE" id="PS00893">
    <property type="entry name" value="NUDIX_BOX"/>
    <property type="match status" value="1"/>
</dbReference>
<name>A0A8J3Q9R7_9ACTN</name>
<gene>
    <name evidence="3" type="ORF">Rhe02_37270</name>
</gene>
<feature type="domain" description="Nudix hydrolase" evidence="2">
    <location>
        <begin position="1"/>
        <end position="133"/>
    </location>
</feature>
<dbReference type="GO" id="GO:0016787">
    <property type="term" value="F:hydrolase activity"/>
    <property type="evidence" value="ECO:0007669"/>
    <property type="project" value="UniProtKB-KW"/>
</dbReference>
<evidence type="ECO:0000313" key="4">
    <source>
        <dbReference type="Proteomes" id="UP000612899"/>
    </source>
</evidence>
<evidence type="ECO:0000313" key="3">
    <source>
        <dbReference type="EMBL" id="GIH05660.1"/>
    </source>
</evidence>
<dbReference type="Gene3D" id="3.90.79.10">
    <property type="entry name" value="Nucleoside Triphosphate Pyrophosphohydrolase"/>
    <property type="match status" value="1"/>
</dbReference>
<sequence length="133" mass="14581">MASPIDKVAWILVRSGKLLSSRNHGIDIFYMPGGRRERGESDLDTLLREVKEELTVDIATDTVQHIGTFTAQAHAQPEGVLCVMACYSADYTGELAASSEIAEIAWLGYADRDRVSGVDREVMEHLHAHGLLG</sequence>
<dbReference type="InterPro" id="IPR000086">
    <property type="entry name" value="NUDIX_hydrolase_dom"/>
</dbReference>
<keyword evidence="4" id="KW-1185">Reference proteome</keyword>
<dbReference type="AlphaFoldDB" id="A0A8J3Q9R7"/>
<accession>A0A8J3Q9R7</accession>
<dbReference type="Proteomes" id="UP000612899">
    <property type="component" value="Unassembled WGS sequence"/>
</dbReference>
<proteinExistence type="predicted"/>
<keyword evidence="1" id="KW-0378">Hydrolase</keyword>
<dbReference type="RefSeq" id="WP_203909495.1">
    <property type="nucleotide sequence ID" value="NZ_BONY01000020.1"/>
</dbReference>
<dbReference type="InterPro" id="IPR020084">
    <property type="entry name" value="NUDIX_hydrolase_CS"/>
</dbReference>